<comment type="caution">
    <text evidence="9">The sequence shown here is derived from an EMBL/GenBank/DDBJ whole genome shotgun (WGS) entry which is preliminary data.</text>
</comment>
<dbReference type="Proteomes" id="UP000215223">
    <property type="component" value="Unassembled WGS sequence"/>
</dbReference>
<evidence type="ECO:0000256" key="3">
    <source>
        <dbReference type="ARBA" id="ARBA00022475"/>
    </source>
</evidence>
<accession>A0A229RUB0</accession>
<dbReference type="GO" id="GO:0005886">
    <property type="term" value="C:plasma membrane"/>
    <property type="evidence" value="ECO:0007669"/>
    <property type="project" value="UniProtKB-SubCell"/>
</dbReference>
<keyword evidence="10" id="KW-1185">Reference proteome</keyword>
<dbReference type="InterPro" id="IPR051535">
    <property type="entry name" value="Siderophore_ABC-ATPase"/>
</dbReference>
<dbReference type="SMART" id="SM00382">
    <property type="entry name" value="AAA"/>
    <property type="match status" value="1"/>
</dbReference>
<evidence type="ECO:0000256" key="6">
    <source>
        <dbReference type="ARBA" id="ARBA00023065"/>
    </source>
</evidence>
<dbReference type="InterPro" id="IPR003593">
    <property type="entry name" value="AAA+_ATPase"/>
</dbReference>
<dbReference type="PANTHER" id="PTHR42771">
    <property type="entry name" value="IRON(3+)-HYDROXAMATE IMPORT ATP-BINDING PROTEIN FHUC"/>
    <property type="match status" value="1"/>
</dbReference>
<feature type="domain" description="AAA+ ATPase" evidence="8">
    <location>
        <begin position="38"/>
        <end position="214"/>
    </location>
</feature>
<gene>
    <name evidence="9" type="ORF">CFP71_27885</name>
</gene>
<keyword evidence="3" id="KW-1003">Cell membrane</keyword>
<sequence>MLIDHIEVASGLTEGDDSVWPLTVPAIRDVAKNGLRFTSDLVVLVGANGSGKSTLLEGIAEAYGLDVRGGHGGRRYASPLDKGPLGDALRLHRTAEGSRFTRRNATGFFLRAETAHGMLAYMTDMGVTGYGDRLSWEVSHGESYLQAITGRFDGPGLYLLDEAEGPLSFHSTLLLLHHLRDLVTRHTAQVIYSTHSPLVAALPGAQILELSEDGIHEQNWEDLDTVRLWQAFLRHPRRMFDDG</sequence>
<evidence type="ECO:0000256" key="5">
    <source>
        <dbReference type="ARBA" id="ARBA00023004"/>
    </source>
</evidence>
<dbReference type="EMBL" id="NMQT01000102">
    <property type="protein sequence ID" value="OXM50258.1"/>
    <property type="molecule type" value="Genomic_DNA"/>
</dbReference>
<dbReference type="InterPro" id="IPR027417">
    <property type="entry name" value="P-loop_NTPase"/>
</dbReference>
<keyword evidence="7" id="KW-0472">Membrane</keyword>
<evidence type="ECO:0000256" key="7">
    <source>
        <dbReference type="ARBA" id="ARBA00023136"/>
    </source>
</evidence>
<reference evidence="9 10" key="1">
    <citation type="submission" date="2017-07" db="EMBL/GenBank/DDBJ databases">
        <title>Amycolatopsis thailandensis Genome sequencing and assembly.</title>
        <authorList>
            <person name="Kaur N."/>
            <person name="Mayilraj S."/>
        </authorList>
    </citation>
    <scope>NUCLEOTIDE SEQUENCE [LARGE SCALE GENOMIC DNA]</scope>
    <source>
        <strain evidence="9 10">JCM 16380</strain>
    </source>
</reference>
<comment type="subcellular location">
    <subcellularLocation>
        <location evidence="1">Cell membrane</location>
        <topology evidence="1">Peripheral membrane protein</topology>
    </subcellularLocation>
</comment>
<dbReference type="AlphaFoldDB" id="A0A229RUB0"/>
<evidence type="ECO:0000256" key="2">
    <source>
        <dbReference type="ARBA" id="ARBA00022448"/>
    </source>
</evidence>
<evidence type="ECO:0000256" key="1">
    <source>
        <dbReference type="ARBA" id="ARBA00004202"/>
    </source>
</evidence>
<evidence type="ECO:0000313" key="10">
    <source>
        <dbReference type="Proteomes" id="UP000215223"/>
    </source>
</evidence>
<name>A0A229RUB0_9PSEU</name>
<keyword evidence="2" id="KW-0813">Transport</keyword>
<protein>
    <recommendedName>
        <fullName evidence="8">AAA+ ATPase domain-containing protein</fullName>
    </recommendedName>
</protein>
<evidence type="ECO:0000259" key="8">
    <source>
        <dbReference type="SMART" id="SM00382"/>
    </source>
</evidence>
<evidence type="ECO:0000313" key="9">
    <source>
        <dbReference type="EMBL" id="OXM50258.1"/>
    </source>
</evidence>
<dbReference type="PANTHER" id="PTHR42771:SF2">
    <property type="entry name" value="IRON(3+)-HYDROXAMATE IMPORT ATP-BINDING PROTEIN FHUC"/>
    <property type="match status" value="1"/>
</dbReference>
<dbReference type="CDD" id="cd00267">
    <property type="entry name" value="ABC_ATPase"/>
    <property type="match status" value="1"/>
</dbReference>
<dbReference type="Gene3D" id="3.40.50.300">
    <property type="entry name" value="P-loop containing nucleotide triphosphate hydrolases"/>
    <property type="match status" value="1"/>
</dbReference>
<evidence type="ECO:0000256" key="4">
    <source>
        <dbReference type="ARBA" id="ARBA00022496"/>
    </source>
</evidence>
<dbReference type="SUPFAM" id="SSF52540">
    <property type="entry name" value="P-loop containing nucleoside triphosphate hydrolases"/>
    <property type="match status" value="1"/>
</dbReference>
<keyword evidence="6" id="KW-0406">Ion transport</keyword>
<dbReference type="GO" id="GO:0006826">
    <property type="term" value="P:iron ion transport"/>
    <property type="evidence" value="ECO:0007669"/>
    <property type="project" value="UniProtKB-KW"/>
</dbReference>
<keyword evidence="4" id="KW-0410">Iron transport</keyword>
<keyword evidence="5" id="KW-0408">Iron</keyword>
<organism evidence="9 10">
    <name type="scientific">Amycolatopsis thailandensis</name>
    <dbReference type="NCBI Taxonomy" id="589330"/>
    <lineage>
        <taxon>Bacteria</taxon>
        <taxon>Bacillati</taxon>
        <taxon>Actinomycetota</taxon>
        <taxon>Actinomycetes</taxon>
        <taxon>Pseudonocardiales</taxon>
        <taxon>Pseudonocardiaceae</taxon>
        <taxon>Amycolatopsis</taxon>
    </lineage>
</organism>
<dbReference type="RefSeq" id="WP_093936919.1">
    <property type="nucleotide sequence ID" value="NZ_NMQT01000102.1"/>
</dbReference>
<dbReference type="OrthoDB" id="9784297at2"/>
<proteinExistence type="predicted"/>